<dbReference type="InterPro" id="IPR010982">
    <property type="entry name" value="Lambda_DNA-bd_dom_sf"/>
</dbReference>
<comment type="caution">
    <text evidence="3">The sequence shown here is derived from an EMBL/GenBank/DDBJ whole genome shotgun (WGS) entry which is preliminary data.</text>
</comment>
<organism evidence="3 4">
    <name type="scientific">Galdieria partita</name>
    <dbReference type="NCBI Taxonomy" id="83374"/>
    <lineage>
        <taxon>Eukaryota</taxon>
        <taxon>Rhodophyta</taxon>
        <taxon>Bangiophyceae</taxon>
        <taxon>Galdieriales</taxon>
        <taxon>Galdieriaceae</taxon>
        <taxon>Galdieria</taxon>
    </lineage>
</organism>
<sequence length="710" mass="81115">MKEQHSKPFTEDDTSRFLTPETVGTEELFLSPNHFESGPDCPIEYDLLLSLGQKKRESRRPEELRFYQMIGPNATFIEGEVDSENMFNLELNFLVDSEVPEQGPTASQSASLYCVSEDDCYSSVCQSGTGEGNLQDIYPYLSQNGTERRGPDKERITQACPFQSDLQTYQDNFMTSSTCIGSETSNFVREPVGSGYYKSEATRVQDALLDQSFQSRSFTGNSFLPELSSGEYWNGNFSCSTERESSIGDSCFGSNIKGLSKRRYYNNSSNQEIPSSVDEFERWRLEINSLLKHRGLSRREFAKSAGIGKNTVGKYLSGHCKRVSREVVYKMLHAFHIIQSRDRIEVGISQSGTKSSRSRRLALKQREALRFSQYSNCSPIQTDWDRINRTSFVEMEKMNMVDTVPFQDVLFSDEREPKTMIPIDLLNTGSYHSCDPSQDLSADECFISEEKLETSQAVSTIDKKTENPLTPSCTKVKMAPEHTSSLDFNIIQHEYLTEENELSTLHSISSNNEKSNVVKLAKSEVTSCQYENESYETEKANEQIQDLVEESYYIYSEPFQEPPTVICFMPVQIEIRIPGDKVDEERNFTTLYSWRWGDKRQSVESIVSEIAKHYNVPSKHTDILKSCVESALARHGLLDNLLHSTSSRRVRLDLDLGDNRRHSEEFHVDYPWPENFPYIFARQICMDLNISPQHIERIAVNIIGQLIGDK</sequence>
<evidence type="ECO:0000259" key="2">
    <source>
        <dbReference type="PROSITE" id="PS50943"/>
    </source>
</evidence>
<feature type="region of interest" description="Disordered" evidence="1">
    <location>
        <begin position="1"/>
        <end position="20"/>
    </location>
</feature>
<dbReference type="Proteomes" id="UP001061958">
    <property type="component" value="Unassembled WGS sequence"/>
</dbReference>
<dbReference type="SMART" id="SM00530">
    <property type="entry name" value="HTH_XRE"/>
    <property type="match status" value="1"/>
</dbReference>
<keyword evidence="4" id="KW-1185">Reference proteome</keyword>
<protein>
    <recommendedName>
        <fullName evidence="2">HTH cro/C1-type domain-containing protein</fullName>
    </recommendedName>
</protein>
<dbReference type="CDD" id="cd00093">
    <property type="entry name" value="HTH_XRE"/>
    <property type="match status" value="1"/>
</dbReference>
<dbReference type="Pfam" id="PF01381">
    <property type="entry name" value="HTH_3"/>
    <property type="match status" value="1"/>
</dbReference>
<dbReference type="OrthoDB" id="10398281at2759"/>
<dbReference type="InterPro" id="IPR001387">
    <property type="entry name" value="Cro/C1-type_HTH"/>
</dbReference>
<dbReference type="PROSITE" id="PS50943">
    <property type="entry name" value="HTH_CROC1"/>
    <property type="match status" value="1"/>
</dbReference>
<reference evidence="3" key="2">
    <citation type="submission" date="2022-01" db="EMBL/GenBank/DDBJ databases">
        <authorList>
            <person name="Hirooka S."/>
            <person name="Miyagishima S.Y."/>
        </authorList>
    </citation>
    <scope>NUCLEOTIDE SEQUENCE</scope>
    <source>
        <strain evidence="3">NBRC 102759</strain>
    </source>
</reference>
<feature type="domain" description="HTH cro/C1-type" evidence="2">
    <location>
        <begin position="287"/>
        <end position="344"/>
    </location>
</feature>
<evidence type="ECO:0000256" key="1">
    <source>
        <dbReference type="SAM" id="MobiDB-lite"/>
    </source>
</evidence>
<dbReference type="AlphaFoldDB" id="A0A9C7PS93"/>
<evidence type="ECO:0000313" key="4">
    <source>
        <dbReference type="Proteomes" id="UP001061958"/>
    </source>
</evidence>
<dbReference type="GO" id="GO:0003677">
    <property type="term" value="F:DNA binding"/>
    <property type="evidence" value="ECO:0007669"/>
    <property type="project" value="InterPro"/>
</dbReference>
<reference evidence="3" key="1">
    <citation type="journal article" date="2022" name="Proc. Natl. Acad. Sci. U.S.A.">
        <title>Life cycle and functional genomics of the unicellular red alga Galdieria for elucidating algal and plant evolution and industrial use.</title>
        <authorList>
            <person name="Hirooka S."/>
            <person name="Itabashi T."/>
            <person name="Ichinose T.M."/>
            <person name="Onuma R."/>
            <person name="Fujiwara T."/>
            <person name="Yamashita S."/>
            <person name="Jong L.W."/>
            <person name="Tomita R."/>
            <person name="Iwane A.H."/>
            <person name="Miyagishima S.Y."/>
        </authorList>
    </citation>
    <scope>NUCLEOTIDE SEQUENCE</scope>
    <source>
        <strain evidence="3">NBRC 102759</strain>
    </source>
</reference>
<accession>A0A9C7PS93</accession>
<feature type="compositionally biased region" description="Basic and acidic residues" evidence="1">
    <location>
        <begin position="1"/>
        <end position="15"/>
    </location>
</feature>
<evidence type="ECO:0000313" key="3">
    <source>
        <dbReference type="EMBL" id="GJQ09570.1"/>
    </source>
</evidence>
<gene>
    <name evidence="3" type="ORF">GpartN1_g1361.t1</name>
</gene>
<proteinExistence type="predicted"/>
<dbReference type="SUPFAM" id="SSF47413">
    <property type="entry name" value="lambda repressor-like DNA-binding domains"/>
    <property type="match status" value="1"/>
</dbReference>
<dbReference type="EMBL" id="BQMJ01000009">
    <property type="protein sequence ID" value="GJQ09570.1"/>
    <property type="molecule type" value="Genomic_DNA"/>
</dbReference>
<name>A0A9C7PS93_9RHOD</name>